<name>A0AA86VAZ5_9FABA</name>
<proteinExistence type="predicted"/>
<feature type="non-terminal residue" evidence="1">
    <location>
        <position position="55"/>
    </location>
</feature>
<accession>A0AA86VAZ5</accession>
<dbReference type="Gramene" id="rna-AYBTSS11_LOCUS7001">
    <property type="protein sequence ID" value="CAJ1935605.1"/>
    <property type="gene ID" value="gene-AYBTSS11_LOCUS7001"/>
</dbReference>
<keyword evidence="2" id="KW-1185">Reference proteome</keyword>
<reference evidence="1" key="1">
    <citation type="submission" date="2023-10" db="EMBL/GenBank/DDBJ databases">
        <authorList>
            <person name="Domelevo Entfellner J.-B."/>
        </authorList>
    </citation>
    <scope>NUCLEOTIDE SEQUENCE</scope>
</reference>
<gene>
    <name evidence="1" type="ORF">AYBTSS11_LOCUS7001</name>
</gene>
<sequence length="55" mass="6627">MLEIGIYEERRQEICTKRTSPLCCLLGSIFVKRKNKKANRLWKGTWNAFHRQENM</sequence>
<evidence type="ECO:0000313" key="2">
    <source>
        <dbReference type="Proteomes" id="UP001189624"/>
    </source>
</evidence>
<evidence type="ECO:0000313" key="1">
    <source>
        <dbReference type="EMBL" id="CAJ1935605.1"/>
    </source>
</evidence>
<dbReference type="AlphaFoldDB" id="A0AA86VAZ5"/>
<dbReference type="Proteomes" id="UP001189624">
    <property type="component" value="Chromosome 3"/>
</dbReference>
<organism evidence="1 2">
    <name type="scientific">Sphenostylis stenocarpa</name>
    <dbReference type="NCBI Taxonomy" id="92480"/>
    <lineage>
        <taxon>Eukaryota</taxon>
        <taxon>Viridiplantae</taxon>
        <taxon>Streptophyta</taxon>
        <taxon>Embryophyta</taxon>
        <taxon>Tracheophyta</taxon>
        <taxon>Spermatophyta</taxon>
        <taxon>Magnoliopsida</taxon>
        <taxon>eudicotyledons</taxon>
        <taxon>Gunneridae</taxon>
        <taxon>Pentapetalae</taxon>
        <taxon>rosids</taxon>
        <taxon>fabids</taxon>
        <taxon>Fabales</taxon>
        <taxon>Fabaceae</taxon>
        <taxon>Papilionoideae</taxon>
        <taxon>50 kb inversion clade</taxon>
        <taxon>NPAAA clade</taxon>
        <taxon>indigoferoid/millettioid clade</taxon>
        <taxon>Phaseoleae</taxon>
        <taxon>Sphenostylis</taxon>
    </lineage>
</organism>
<protein>
    <submittedName>
        <fullName evidence="1">Uncharacterized protein</fullName>
    </submittedName>
</protein>
<dbReference type="EMBL" id="OY731400">
    <property type="protein sequence ID" value="CAJ1935605.1"/>
    <property type="molecule type" value="Genomic_DNA"/>
</dbReference>